<sequence length="272" mass="32405">MSGYNQKIIRSGSYVEIWEYEKPIFIEGALVENCSTEQVDEGEKKNGKRRSFEELSEDEQQERLNRMNKTRLEAKWKLLRLVDSNFCDNTSFLTLTTKENIRDRNEFISNLKTFIKRFNYHVYDTKKSKLRYLAVLERQKRGAWHSHLLLFEVPFIPHKVLLKLWRHGAVRINKLDHLDDSTNAGRYVVKYMEKGIGQELLENFGKKAYLSSRNLKRPEETKLLLKDSIELDEESTLYETEYVSKKYRNGRLVDNPVKYKKIKINDNYFKSN</sequence>
<gene>
    <name evidence="3" type="ORF">OWO01_15450</name>
</gene>
<dbReference type="Pfam" id="PF23343">
    <property type="entry name" value="REP_ORF2-G2P"/>
    <property type="match status" value="1"/>
</dbReference>
<dbReference type="EMBL" id="JAPRAT010000048">
    <property type="protein sequence ID" value="MCZ0704606.1"/>
    <property type="molecule type" value="Genomic_DNA"/>
</dbReference>
<organism evidence="3 4">
    <name type="scientific">Natronobacillus azotifigens</name>
    <dbReference type="NCBI Taxonomy" id="472978"/>
    <lineage>
        <taxon>Bacteria</taxon>
        <taxon>Bacillati</taxon>
        <taxon>Bacillota</taxon>
        <taxon>Bacilli</taxon>
        <taxon>Bacillales</taxon>
        <taxon>Bacillaceae</taxon>
        <taxon>Natronobacillus</taxon>
    </lineage>
</organism>
<feature type="domain" description="Replication-associated protein ORF2/G2P" evidence="2">
    <location>
        <begin position="91"/>
        <end position="195"/>
    </location>
</feature>
<dbReference type="InterPro" id="IPR056906">
    <property type="entry name" value="ORF2/G2P_dom"/>
</dbReference>
<protein>
    <submittedName>
        <fullName evidence="3">Rep protein</fullName>
    </submittedName>
</protein>
<proteinExistence type="predicted"/>
<evidence type="ECO:0000313" key="4">
    <source>
        <dbReference type="Proteomes" id="UP001084197"/>
    </source>
</evidence>
<feature type="region of interest" description="Disordered" evidence="1">
    <location>
        <begin position="37"/>
        <end position="60"/>
    </location>
</feature>
<comment type="caution">
    <text evidence="3">The sequence shown here is derived from an EMBL/GenBank/DDBJ whole genome shotgun (WGS) entry which is preliminary data.</text>
</comment>
<evidence type="ECO:0000256" key="1">
    <source>
        <dbReference type="SAM" id="MobiDB-lite"/>
    </source>
</evidence>
<dbReference type="RefSeq" id="WP_268781381.1">
    <property type="nucleotide sequence ID" value="NZ_JAPRAT010000048.1"/>
</dbReference>
<name>A0A9J6RGN2_9BACI</name>
<keyword evidence="4" id="KW-1185">Reference proteome</keyword>
<accession>A0A9J6RGN2</accession>
<dbReference type="Proteomes" id="UP001084197">
    <property type="component" value="Unassembled WGS sequence"/>
</dbReference>
<feature type="compositionally biased region" description="Basic and acidic residues" evidence="1">
    <location>
        <begin position="41"/>
        <end position="53"/>
    </location>
</feature>
<dbReference type="AlphaFoldDB" id="A0A9J6RGN2"/>
<evidence type="ECO:0000313" key="3">
    <source>
        <dbReference type="EMBL" id="MCZ0704606.1"/>
    </source>
</evidence>
<evidence type="ECO:0000259" key="2">
    <source>
        <dbReference type="Pfam" id="PF23343"/>
    </source>
</evidence>
<reference evidence="3" key="1">
    <citation type="submission" date="2022-11" db="EMBL/GenBank/DDBJ databases">
        <title>WGS of Natronobacillus azotifigens 24KS-1, an anaerobic diazotrophic haloalkaliphile from soda-rich habitats.</title>
        <authorList>
            <person name="Sorokin D.Y."/>
            <person name="Merkel A.Y."/>
        </authorList>
    </citation>
    <scope>NUCLEOTIDE SEQUENCE</scope>
    <source>
        <strain evidence="3">24KS-1</strain>
    </source>
</reference>